<dbReference type="Gene3D" id="3.20.20.70">
    <property type="entry name" value="Aldolase class I"/>
    <property type="match status" value="1"/>
</dbReference>
<evidence type="ECO:0000256" key="1">
    <source>
        <dbReference type="ARBA" id="ARBA00022490"/>
    </source>
</evidence>
<comment type="subunit">
    <text evidence="4">Homooctamer; tetramer of dimers.</text>
</comment>
<feature type="binding site" evidence="4">
    <location>
        <begin position="213"/>
        <end position="214"/>
    </location>
    <ligand>
        <name>3-amino-2-oxopropyl phosphate</name>
        <dbReference type="ChEBI" id="CHEBI:57279"/>
    </ligand>
</feature>
<reference evidence="6 7" key="1">
    <citation type="submission" date="2019-02" db="EMBL/GenBank/DDBJ databases">
        <title>Deep-cultivation of Planctomycetes and their phenomic and genomic characterization uncovers novel biology.</title>
        <authorList>
            <person name="Wiegand S."/>
            <person name="Jogler M."/>
            <person name="Boedeker C."/>
            <person name="Pinto D."/>
            <person name="Vollmers J."/>
            <person name="Rivas-Marin E."/>
            <person name="Kohn T."/>
            <person name="Peeters S.H."/>
            <person name="Heuer A."/>
            <person name="Rast P."/>
            <person name="Oberbeckmann S."/>
            <person name="Bunk B."/>
            <person name="Jeske O."/>
            <person name="Meyerdierks A."/>
            <person name="Storesund J.E."/>
            <person name="Kallscheuer N."/>
            <person name="Luecker S."/>
            <person name="Lage O.M."/>
            <person name="Pohl T."/>
            <person name="Merkel B.J."/>
            <person name="Hornburger P."/>
            <person name="Mueller R.-W."/>
            <person name="Bruemmer F."/>
            <person name="Labrenz M."/>
            <person name="Spormann A.M."/>
            <person name="Op den Camp H."/>
            <person name="Overmann J."/>
            <person name="Amann R."/>
            <person name="Jetten M.S.M."/>
            <person name="Mascher T."/>
            <person name="Medema M.H."/>
            <person name="Devos D.P."/>
            <person name="Kaster A.-K."/>
            <person name="Ovreas L."/>
            <person name="Rohde M."/>
            <person name="Galperin M.Y."/>
            <person name="Jogler C."/>
        </authorList>
    </citation>
    <scope>NUCLEOTIDE SEQUENCE [LARGE SCALE GENOMIC DNA]</scope>
    <source>
        <strain evidence="6 7">Mal4</strain>
    </source>
</reference>
<accession>A0A517Z732</accession>
<dbReference type="SUPFAM" id="SSF63892">
    <property type="entry name" value="Pyridoxine 5'-phosphate synthase"/>
    <property type="match status" value="1"/>
</dbReference>
<evidence type="ECO:0000256" key="4">
    <source>
        <dbReference type="HAMAP-Rule" id="MF_00279"/>
    </source>
</evidence>
<evidence type="ECO:0000256" key="3">
    <source>
        <dbReference type="ARBA" id="ARBA00023096"/>
    </source>
</evidence>
<dbReference type="NCBIfam" id="TIGR00559">
    <property type="entry name" value="pdxJ"/>
    <property type="match status" value="1"/>
</dbReference>
<feature type="active site" description="Proton donor" evidence="4">
    <location>
        <position position="191"/>
    </location>
</feature>
<comment type="similarity">
    <text evidence="4">Belongs to the PNP synthase family.</text>
</comment>
<keyword evidence="2 4" id="KW-0808">Transferase</keyword>
<organism evidence="6 7">
    <name type="scientific">Maioricimonas rarisocia</name>
    <dbReference type="NCBI Taxonomy" id="2528026"/>
    <lineage>
        <taxon>Bacteria</taxon>
        <taxon>Pseudomonadati</taxon>
        <taxon>Planctomycetota</taxon>
        <taxon>Planctomycetia</taxon>
        <taxon>Planctomycetales</taxon>
        <taxon>Planctomycetaceae</taxon>
        <taxon>Maioricimonas</taxon>
    </lineage>
</organism>
<comment type="function">
    <text evidence="4">Catalyzes the complicated ring closure reaction between the two acyclic compounds 1-deoxy-D-xylulose-5-phosphate (DXP) and 3-amino-2-oxopropyl phosphate (1-amino-acetone-3-phosphate or AAP) to form pyridoxine 5'-phosphate (PNP) and inorganic phosphate.</text>
</comment>
<dbReference type="CDD" id="cd00003">
    <property type="entry name" value="PNPsynthase"/>
    <property type="match status" value="1"/>
</dbReference>
<evidence type="ECO:0000256" key="2">
    <source>
        <dbReference type="ARBA" id="ARBA00022679"/>
    </source>
</evidence>
<dbReference type="InterPro" id="IPR036130">
    <property type="entry name" value="Pyridoxine-5'_phos_synth"/>
</dbReference>
<name>A0A517Z732_9PLAN</name>
<keyword evidence="1 4" id="KW-0963">Cytoplasm</keyword>
<keyword evidence="3 4" id="KW-0664">Pyridoxine biosynthesis</keyword>
<comment type="catalytic activity">
    <reaction evidence="4">
        <text>3-amino-2-oxopropyl phosphate + 1-deoxy-D-xylulose 5-phosphate = pyridoxine 5'-phosphate + phosphate + 2 H2O + H(+)</text>
        <dbReference type="Rhea" id="RHEA:15265"/>
        <dbReference type="ChEBI" id="CHEBI:15377"/>
        <dbReference type="ChEBI" id="CHEBI:15378"/>
        <dbReference type="ChEBI" id="CHEBI:43474"/>
        <dbReference type="ChEBI" id="CHEBI:57279"/>
        <dbReference type="ChEBI" id="CHEBI:57792"/>
        <dbReference type="ChEBI" id="CHEBI:58589"/>
        <dbReference type="EC" id="2.6.99.2"/>
    </reaction>
</comment>
<evidence type="ECO:0000256" key="5">
    <source>
        <dbReference type="NCBIfam" id="TIGR00559"/>
    </source>
</evidence>
<dbReference type="GO" id="GO:0005829">
    <property type="term" value="C:cytosol"/>
    <property type="evidence" value="ECO:0007669"/>
    <property type="project" value="TreeGrafter"/>
</dbReference>
<feature type="site" description="Transition state stabilizer" evidence="4">
    <location>
        <position position="151"/>
    </location>
</feature>
<dbReference type="NCBIfam" id="NF003627">
    <property type="entry name" value="PRK05265.1-5"/>
    <property type="match status" value="1"/>
</dbReference>
<feature type="binding site" evidence="4">
    <location>
        <position position="100"/>
    </location>
    <ligand>
        <name>1-deoxy-D-xylulose 5-phosphate</name>
        <dbReference type="ChEBI" id="CHEBI:57792"/>
    </ligand>
</feature>
<comment type="subcellular location">
    <subcellularLocation>
        <location evidence="4">Cytoplasm</location>
    </subcellularLocation>
</comment>
<dbReference type="NCBIfam" id="NF003625">
    <property type="entry name" value="PRK05265.1-3"/>
    <property type="match status" value="1"/>
</dbReference>
<dbReference type="GO" id="GO:0033856">
    <property type="term" value="F:pyridoxine 5'-phosphate synthase activity"/>
    <property type="evidence" value="ECO:0007669"/>
    <property type="project" value="UniProtKB-UniRule"/>
</dbReference>
<dbReference type="RefSeq" id="WP_145369572.1">
    <property type="nucleotide sequence ID" value="NZ_CP036275.1"/>
</dbReference>
<dbReference type="EC" id="2.6.99.2" evidence="4 5"/>
<feature type="active site" description="Proton acceptor" evidence="4">
    <location>
        <position position="70"/>
    </location>
</feature>
<feature type="binding site" evidence="4">
    <location>
        <position position="192"/>
    </location>
    <ligand>
        <name>3-amino-2-oxopropyl phosphate</name>
        <dbReference type="ChEBI" id="CHEBI:57279"/>
    </ligand>
</feature>
<feature type="binding site" evidence="4">
    <location>
        <position position="7"/>
    </location>
    <ligand>
        <name>3-amino-2-oxopropyl phosphate</name>
        <dbReference type="ChEBI" id="CHEBI:57279"/>
    </ligand>
</feature>
<feature type="binding site" evidence="4">
    <location>
        <begin position="9"/>
        <end position="10"/>
    </location>
    <ligand>
        <name>1-deoxy-D-xylulose 5-phosphate</name>
        <dbReference type="ChEBI" id="CHEBI:57792"/>
    </ligand>
</feature>
<proteinExistence type="inferred from homology"/>
<gene>
    <name evidence="4 6" type="primary">pdxJ</name>
    <name evidence="6" type="ORF">Mal4_26000</name>
</gene>
<feature type="binding site" evidence="4">
    <location>
        <position position="18"/>
    </location>
    <ligand>
        <name>3-amino-2-oxopropyl phosphate</name>
        <dbReference type="ChEBI" id="CHEBI:57279"/>
    </ligand>
</feature>
<dbReference type="GO" id="GO:0008615">
    <property type="term" value="P:pyridoxine biosynthetic process"/>
    <property type="evidence" value="ECO:0007669"/>
    <property type="project" value="UniProtKB-UniRule"/>
</dbReference>
<comment type="pathway">
    <text evidence="4">Cofactor biosynthesis; pyridoxine 5'-phosphate biosynthesis; pyridoxine 5'-phosphate from D-erythrose 4-phosphate: step 5/5.</text>
</comment>
<feature type="binding site" evidence="4">
    <location>
        <position position="45"/>
    </location>
    <ligand>
        <name>1-deoxy-D-xylulose 5-phosphate</name>
        <dbReference type="ChEBI" id="CHEBI:57792"/>
    </ligand>
</feature>
<dbReference type="InterPro" id="IPR013785">
    <property type="entry name" value="Aldolase_TIM"/>
</dbReference>
<evidence type="ECO:0000313" key="7">
    <source>
        <dbReference type="Proteomes" id="UP000320496"/>
    </source>
</evidence>
<sequence>MPLLGVNIDHVATIRQARRTIEPDPVWAASLAELAGAHGITVHLREDRRHIQDRDVRVLRETVQVKLNLEMATADEITGIALEVRPDQCTLVPEKREEVTTEGGLDVVGNRDRVKRCVDQLLEAGIEVSLFIDPDVKQIEASRELGVHAVELHTGAYADAETAADIDREYNALVTAAAETLQRNLLLHMGHGLTYRNVIPVASIAGVSELNIGHSIVSRAVLVGFERAVREMKELVSDPN</sequence>
<dbReference type="Proteomes" id="UP000320496">
    <property type="component" value="Chromosome"/>
</dbReference>
<dbReference type="PANTHER" id="PTHR30456">
    <property type="entry name" value="PYRIDOXINE 5'-PHOSPHATE SYNTHASE"/>
    <property type="match status" value="1"/>
</dbReference>
<dbReference type="AlphaFoldDB" id="A0A517Z732"/>
<keyword evidence="7" id="KW-1185">Reference proteome</keyword>
<dbReference type="UniPathway" id="UPA00244">
    <property type="reaction ID" value="UER00313"/>
</dbReference>
<dbReference type="OrthoDB" id="9806590at2"/>
<feature type="binding site" evidence="4">
    <location>
        <position position="50"/>
    </location>
    <ligand>
        <name>1-deoxy-D-xylulose 5-phosphate</name>
        <dbReference type="ChEBI" id="CHEBI:57792"/>
    </ligand>
</feature>
<protein>
    <recommendedName>
        <fullName evidence="4 5">Pyridoxine 5'-phosphate synthase</fullName>
        <shortName evidence="4">PNP synthase</shortName>
        <ecNumber evidence="4 5">2.6.99.2</ecNumber>
    </recommendedName>
</protein>
<dbReference type="KEGG" id="mri:Mal4_26000"/>
<dbReference type="Pfam" id="PF03740">
    <property type="entry name" value="PdxJ"/>
    <property type="match status" value="1"/>
</dbReference>
<feature type="active site" description="Proton acceptor" evidence="4">
    <location>
        <position position="43"/>
    </location>
</feature>
<dbReference type="HAMAP" id="MF_00279">
    <property type="entry name" value="PdxJ"/>
    <property type="match status" value="1"/>
</dbReference>
<dbReference type="EMBL" id="CP036275">
    <property type="protein sequence ID" value="QDU38273.1"/>
    <property type="molecule type" value="Genomic_DNA"/>
</dbReference>
<evidence type="ECO:0000313" key="6">
    <source>
        <dbReference type="EMBL" id="QDU38273.1"/>
    </source>
</evidence>
<dbReference type="InterPro" id="IPR004569">
    <property type="entry name" value="PyrdxlP_synth_PdxJ"/>
</dbReference>
<dbReference type="PANTHER" id="PTHR30456:SF0">
    <property type="entry name" value="PYRIDOXINE 5'-PHOSPHATE SYNTHASE"/>
    <property type="match status" value="1"/>
</dbReference>